<keyword evidence="9 12" id="KW-0414">Isoprene biosynthesis</keyword>
<feature type="binding site" evidence="12">
    <location>
        <begin position="257"/>
        <end position="258"/>
    </location>
    <ligand>
        <name>4-CDP-2-C-methyl-D-erythritol 2-phosphate</name>
        <dbReference type="ChEBI" id="CHEBI:57919"/>
    </ligand>
</feature>
<sequence>MNNILAIVPSAGIGQRFDSDIPKQYQDLDGKSIIEHSIQPFIDSNLISKILIPVASNDEYIKKQSFYGDSKITIVKGGSSRAESVLNGLKNKEVSGFDFVIVHDAARPNVTEDDISNIYNEILSTKSDCSIFYMPIVDSLKEISKEKDITKDKSKFYLVQTPQISNLTKLKSALEALLDSGINVPDESFAMDSINAKISKIRGRSSNIKITHKDDLDLLRKFSTRTGSGYDLHTYKKGKGILIGGYLLECDYEIEAHSDGDVLLHSIADSILGASALGDIGIFFPDSDKQNRGLNSKVIIDFCLNKIKDLKMEIYNVDATIICESPKISPHRNDILDSLSIILGLPKSKIGLKATTAEKVGIIGKSKAISVQSTVNLREIV</sequence>
<comment type="pathway">
    <text evidence="2 12">Isoprenoid biosynthesis; isopentenyl diphosphate biosynthesis via DXP pathway; isopentenyl diphosphate from 1-deoxy-D-xylulose 5-phosphate: step 4/6.</text>
</comment>
<evidence type="ECO:0000256" key="9">
    <source>
        <dbReference type="ARBA" id="ARBA00023229"/>
    </source>
</evidence>
<dbReference type="GO" id="GO:0016114">
    <property type="term" value="P:terpenoid biosynthetic process"/>
    <property type="evidence" value="ECO:0007669"/>
    <property type="project" value="InterPro"/>
</dbReference>
<evidence type="ECO:0000256" key="4">
    <source>
        <dbReference type="ARBA" id="ARBA00011233"/>
    </source>
</evidence>
<dbReference type="InterPro" id="IPR036571">
    <property type="entry name" value="MECDP_synthase_sf"/>
</dbReference>
<evidence type="ECO:0000256" key="11">
    <source>
        <dbReference type="ARBA" id="ARBA00023268"/>
    </source>
</evidence>
<dbReference type="Gene3D" id="3.30.1330.50">
    <property type="entry name" value="2-C-methyl-D-erythritol 2,4-cyclodiphosphate synthase"/>
    <property type="match status" value="1"/>
</dbReference>
<comment type="similarity">
    <text evidence="3 12 13">Belongs to the IspF family.</text>
</comment>
<evidence type="ECO:0000313" key="15">
    <source>
        <dbReference type="EMBL" id="RZO21267.1"/>
    </source>
</evidence>
<dbReference type="InterPro" id="IPR018294">
    <property type="entry name" value="ISPD_synthase_CS"/>
</dbReference>
<feature type="binding site" evidence="12">
    <location>
        <begin position="279"/>
        <end position="281"/>
    </location>
    <ligand>
        <name>4-CDP-2-C-methyl-D-erythritol 2-phosphate</name>
        <dbReference type="ChEBI" id="CHEBI:57919"/>
    </ligand>
</feature>
<dbReference type="InterPro" id="IPR020555">
    <property type="entry name" value="MECDP_synthase_CS"/>
</dbReference>
<feature type="site" description="Transition state stabilizer" evidence="12">
    <location>
        <position position="356"/>
    </location>
</feature>
<keyword evidence="7" id="KW-0548">Nucleotidyltransferase</keyword>
<dbReference type="NCBIfam" id="TIGR00151">
    <property type="entry name" value="ispF"/>
    <property type="match status" value="1"/>
</dbReference>
<dbReference type="HAMAP" id="MF_00107">
    <property type="entry name" value="IspF"/>
    <property type="match status" value="1"/>
</dbReference>
<evidence type="ECO:0000256" key="2">
    <source>
        <dbReference type="ARBA" id="ARBA00004709"/>
    </source>
</evidence>
<dbReference type="AlphaFoldDB" id="A0A520MJ99"/>
<dbReference type="InterPro" id="IPR034683">
    <property type="entry name" value="IspD/TarI"/>
</dbReference>
<keyword evidence="11" id="KW-0511">Multifunctional enzyme</keyword>
<dbReference type="Proteomes" id="UP000315782">
    <property type="component" value="Unassembled WGS sequence"/>
</dbReference>
<dbReference type="CDD" id="cd00554">
    <property type="entry name" value="MECDP_synthase"/>
    <property type="match status" value="1"/>
</dbReference>
<feature type="site" description="Transition state stabilizer" evidence="12">
    <location>
        <position position="257"/>
    </location>
</feature>
<dbReference type="CDD" id="cd02516">
    <property type="entry name" value="CDP-ME_synthetase"/>
    <property type="match status" value="1"/>
</dbReference>
<accession>A0A520MJ99</accession>
<comment type="cofactor">
    <cofactor evidence="12">
        <name>a divalent metal cation</name>
        <dbReference type="ChEBI" id="CHEBI:60240"/>
    </cofactor>
    <text evidence="12">Binds 1 divalent metal cation per subunit.</text>
</comment>
<evidence type="ECO:0000256" key="12">
    <source>
        <dbReference type="HAMAP-Rule" id="MF_00107"/>
    </source>
</evidence>
<gene>
    <name evidence="12 15" type="primary">ispF</name>
    <name evidence="15" type="ORF">EVA96_02005</name>
</gene>
<feature type="binding site" evidence="12">
    <location>
        <position position="233"/>
    </location>
    <ligand>
        <name>a divalent metal cation</name>
        <dbReference type="ChEBI" id="CHEBI:60240"/>
    </ligand>
</feature>
<reference evidence="15 16" key="1">
    <citation type="submission" date="2019-02" db="EMBL/GenBank/DDBJ databases">
        <title>Prokaryotic population dynamics and viral predation in marine succession experiment using metagenomics: the confinement effect.</title>
        <authorList>
            <person name="Haro-Moreno J.M."/>
            <person name="Rodriguez-Valera F."/>
            <person name="Lopez-Perez M."/>
        </authorList>
    </citation>
    <scope>NUCLEOTIDE SEQUENCE [LARGE SCALE GENOMIC DNA]</scope>
    <source>
        <strain evidence="15">MED-G163</strain>
    </source>
</reference>
<evidence type="ECO:0000256" key="6">
    <source>
        <dbReference type="ARBA" id="ARBA00022679"/>
    </source>
</evidence>
<comment type="caution">
    <text evidence="15">The sequence shown here is derived from an EMBL/GenBank/DDBJ whole genome shotgun (WGS) entry which is preliminary data.</text>
</comment>
<evidence type="ECO:0000259" key="14">
    <source>
        <dbReference type="Pfam" id="PF02542"/>
    </source>
</evidence>
<dbReference type="PANTHER" id="PTHR43181">
    <property type="entry name" value="2-C-METHYL-D-ERYTHRITOL 2,4-CYCLODIPHOSPHATE SYNTHASE, CHLOROPLASTIC"/>
    <property type="match status" value="1"/>
</dbReference>
<dbReference type="PROSITE" id="PS01295">
    <property type="entry name" value="ISPD"/>
    <property type="match status" value="1"/>
</dbReference>
<feature type="binding site" evidence="12">
    <location>
        <position position="231"/>
    </location>
    <ligand>
        <name>a divalent metal cation</name>
        <dbReference type="ChEBI" id="CHEBI:60240"/>
    </ligand>
</feature>
<dbReference type="SUPFAM" id="SSF69765">
    <property type="entry name" value="IpsF-like"/>
    <property type="match status" value="1"/>
</dbReference>
<dbReference type="UniPathway" id="UPA00056">
    <property type="reaction ID" value="UER00095"/>
</dbReference>
<dbReference type="Gene3D" id="3.90.550.10">
    <property type="entry name" value="Spore Coat Polysaccharide Biosynthesis Protein SpsA, Chain A"/>
    <property type="match status" value="1"/>
</dbReference>
<keyword evidence="6" id="KW-0808">Transferase</keyword>
<feature type="binding site" evidence="12">
    <location>
        <begin position="284"/>
        <end position="288"/>
    </location>
    <ligand>
        <name>4-CDP-2-C-methyl-D-erythritol 2-phosphate</name>
        <dbReference type="ChEBI" id="CHEBI:57919"/>
    </ligand>
</feature>
<evidence type="ECO:0000256" key="5">
    <source>
        <dbReference type="ARBA" id="ARBA00012579"/>
    </source>
</evidence>
<evidence type="ECO:0000256" key="10">
    <source>
        <dbReference type="ARBA" id="ARBA00023239"/>
    </source>
</evidence>
<dbReference type="EC" id="4.6.1.12" evidence="5 12"/>
<dbReference type="InterPro" id="IPR029044">
    <property type="entry name" value="Nucleotide-diphossugar_trans"/>
</dbReference>
<dbReference type="SUPFAM" id="SSF53448">
    <property type="entry name" value="Nucleotide-diphospho-sugar transferases"/>
    <property type="match status" value="1"/>
</dbReference>
<feature type="binding site" evidence="12">
    <location>
        <position position="365"/>
    </location>
    <ligand>
        <name>4-CDP-2-C-methyl-D-erythritol 2-phosphate</name>
        <dbReference type="ChEBI" id="CHEBI:57919"/>
    </ligand>
</feature>
<evidence type="ECO:0000256" key="8">
    <source>
        <dbReference type="ARBA" id="ARBA00022723"/>
    </source>
</evidence>
<evidence type="ECO:0000256" key="1">
    <source>
        <dbReference type="ARBA" id="ARBA00000200"/>
    </source>
</evidence>
<name>A0A520MJ99_9GAMM</name>
<dbReference type="InterPro" id="IPR003526">
    <property type="entry name" value="MECDP_synthase"/>
</dbReference>
<dbReference type="Pfam" id="PF02542">
    <property type="entry name" value="YgbB"/>
    <property type="match status" value="1"/>
</dbReference>
<dbReference type="PROSITE" id="PS01350">
    <property type="entry name" value="ISPF"/>
    <property type="match status" value="1"/>
</dbReference>
<dbReference type="PANTHER" id="PTHR43181:SF1">
    <property type="entry name" value="2-C-METHYL-D-ERYTHRITOL 2,4-CYCLODIPHOSPHATE SYNTHASE, CHLOROPLASTIC"/>
    <property type="match status" value="1"/>
</dbReference>
<feature type="binding site" evidence="12">
    <location>
        <position position="265"/>
    </location>
    <ligand>
        <name>a divalent metal cation</name>
        <dbReference type="ChEBI" id="CHEBI:60240"/>
    </ligand>
</feature>
<comment type="subunit">
    <text evidence="4 12">Homotrimer.</text>
</comment>
<comment type="catalytic activity">
    <reaction evidence="1 12 13">
        <text>4-CDP-2-C-methyl-D-erythritol 2-phosphate = 2-C-methyl-D-erythritol 2,4-cyclic diphosphate + CMP</text>
        <dbReference type="Rhea" id="RHEA:23864"/>
        <dbReference type="ChEBI" id="CHEBI:57919"/>
        <dbReference type="ChEBI" id="CHEBI:58483"/>
        <dbReference type="ChEBI" id="CHEBI:60377"/>
        <dbReference type="EC" id="4.6.1.12"/>
    </reaction>
</comment>
<feature type="binding site" evidence="12">
    <location>
        <begin position="231"/>
        <end position="233"/>
    </location>
    <ligand>
        <name>4-CDP-2-C-methyl-D-erythritol 2-phosphate</name>
        <dbReference type="ChEBI" id="CHEBI:57919"/>
    </ligand>
</feature>
<dbReference type="GO" id="GO:0008685">
    <property type="term" value="F:2-C-methyl-D-erythritol 2,4-cyclodiphosphate synthase activity"/>
    <property type="evidence" value="ECO:0007669"/>
    <property type="project" value="UniProtKB-UniRule"/>
</dbReference>
<keyword evidence="10 12" id="KW-0456">Lyase</keyword>
<evidence type="ECO:0000256" key="3">
    <source>
        <dbReference type="ARBA" id="ARBA00008480"/>
    </source>
</evidence>
<feature type="binding site" evidence="12">
    <location>
        <begin position="355"/>
        <end position="358"/>
    </location>
    <ligand>
        <name>4-CDP-2-C-methyl-D-erythritol 2-phosphate</name>
        <dbReference type="ChEBI" id="CHEBI:57919"/>
    </ligand>
</feature>
<evidence type="ECO:0000256" key="13">
    <source>
        <dbReference type="RuleBase" id="RU004395"/>
    </source>
</evidence>
<proteinExistence type="inferred from homology"/>
<keyword evidence="8 12" id="KW-0479">Metal-binding</keyword>
<dbReference type="EMBL" id="SHBI01000008">
    <property type="protein sequence ID" value="RZO21267.1"/>
    <property type="molecule type" value="Genomic_DNA"/>
</dbReference>
<comment type="caution">
    <text evidence="12">Lacks conserved residue(s) required for the propagation of feature annotation.</text>
</comment>
<feature type="domain" description="2-C-methyl-D-erythritol 2,4-cyclodiphosphate synthase" evidence="14">
    <location>
        <begin position="225"/>
        <end position="377"/>
    </location>
</feature>
<dbReference type="GO" id="GO:0019288">
    <property type="term" value="P:isopentenyl diphosphate biosynthetic process, methylerythritol 4-phosphate pathway"/>
    <property type="evidence" value="ECO:0007669"/>
    <property type="project" value="UniProtKB-UniRule"/>
</dbReference>
<comment type="function">
    <text evidence="12">Involved in the biosynthesis of isopentenyl diphosphate (IPP) and dimethylallyl diphosphate (DMAPP), two major building blocks of isoprenoid compounds. Catalyzes the conversion of 4-diphosphocytidyl-2-C-methyl-D-erythritol 2-phosphate (CDP-ME2P) to 2-C-methyl-D-erythritol 2,4-cyclodiphosphate (ME-CPP) with a corresponding release of cytidine 5-monophosphate (CMP).</text>
</comment>
<dbReference type="GO" id="GO:0046872">
    <property type="term" value="F:metal ion binding"/>
    <property type="evidence" value="ECO:0007669"/>
    <property type="project" value="UniProtKB-KW"/>
</dbReference>
<evidence type="ECO:0000256" key="7">
    <source>
        <dbReference type="ARBA" id="ARBA00022695"/>
    </source>
</evidence>
<evidence type="ECO:0000313" key="16">
    <source>
        <dbReference type="Proteomes" id="UP000315782"/>
    </source>
</evidence>
<protein>
    <recommendedName>
        <fullName evidence="5 12">2-C-methyl-D-erythritol 2,4-cyclodiphosphate synthase</fullName>
        <shortName evidence="12">MECDP-synthase</shortName>
        <shortName evidence="12">MECPP-synthase</shortName>
        <shortName evidence="12">MECPS</shortName>
        <ecNumber evidence="5 12">4.6.1.12</ecNumber>
    </recommendedName>
</protein>
<dbReference type="Pfam" id="PF01128">
    <property type="entry name" value="IspD"/>
    <property type="match status" value="1"/>
</dbReference>
<dbReference type="GO" id="GO:0070567">
    <property type="term" value="F:cytidylyltransferase activity"/>
    <property type="evidence" value="ECO:0007669"/>
    <property type="project" value="InterPro"/>
</dbReference>
<organism evidence="15 16">
    <name type="scientific">SAR86 cluster bacterium</name>
    <dbReference type="NCBI Taxonomy" id="2030880"/>
    <lineage>
        <taxon>Bacteria</taxon>
        <taxon>Pseudomonadati</taxon>
        <taxon>Pseudomonadota</taxon>
        <taxon>Gammaproteobacteria</taxon>
        <taxon>SAR86 cluster</taxon>
    </lineage>
</organism>